<comment type="caution">
    <text evidence="1">The sequence shown here is derived from an EMBL/GenBank/DDBJ whole genome shotgun (WGS) entry which is preliminary data.</text>
</comment>
<name>A0AA44ZNW1_PSEA5</name>
<organism evidence="1 2">
    <name type="scientific">Pseudonocardia alni</name>
    <name type="common">Amycolata alni</name>
    <dbReference type="NCBI Taxonomy" id="33907"/>
    <lineage>
        <taxon>Bacteria</taxon>
        <taxon>Bacillati</taxon>
        <taxon>Actinomycetota</taxon>
        <taxon>Actinomycetes</taxon>
        <taxon>Pseudonocardiales</taxon>
        <taxon>Pseudonocardiaceae</taxon>
        <taxon>Pseudonocardia</taxon>
    </lineage>
</organism>
<sequence>MDITTLAGQDLLIVRIDLTDEGSIGGGADLAFEPAQLVGQCGLGQVQGLGRPGHRPVVEDGHQAFQRTQCRHGDNLRARWPGDD</sequence>
<evidence type="ECO:0000313" key="2">
    <source>
        <dbReference type="Proteomes" id="UP000232453"/>
    </source>
</evidence>
<protein>
    <submittedName>
        <fullName evidence="1">Uncharacterized protein</fullName>
    </submittedName>
</protein>
<reference evidence="1 2" key="1">
    <citation type="submission" date="2017-11" db="EMBL/GenBank/DDBJ databases">
        <title>Sequencing the genomes of 1000 actinobacteria strains.</title>
        <authorList>
            <person name="Klenk H.-P."/>
        </authorList>
    </citation>
    <scope>NUCLEOTIDE SEQUENCE [LARGE SCALE GENOMIC DNA]</scope>
    <source>
        <strain evidence="1 2">DSM 44104</strain>
    </source>
</reference>
<dbReference type="Proteomes" id="UP000232453">
    <property type="component" value="Unassembled WGS sequence"/>
</dbReference>
<dbReference type="EMBL" id="PHUJ01000003">
    <property type="protein sequence ID" value="PKB30262.1"/>
    <property type="molecule type" value="Genomic_DNA"/>
</dbReference>
<evidence type="ECO:0000313" key="1">
    <source>
        <dbReference type="EMBL" id="PKB30262.1"/>
    </source>
</evidence>
<accession>A0AA44ZNW1</accession>
<dbReference type="AlphaFoldDB" id="A0AA44ZNW1"/>
<proteinExistence type="predicted"/>
<gene>
    <name evidence="1" type="ORF">ATL51_1922</name>
</gene>